<dbReference type="InterPro" id="IPR017938">
    <property type="entry name" value="Riboflavin_synthase-like_b-brl"/>
</dbReference>
<evidence type="ECO:0000256" key="12">
    <source>
        <dbReference type="ARBA" id="ARBA00023128"/>
    </source>
</evidence>
<evidence type="ECO:0000259" key="16">
    <source>
        <dbReference type="PROSITE" id="PS51384"/>
    </source>
</evidence>
<feature type="binding site" evidence="15">
    <location>
        <position position="121"/>
    </location>
    <ligand>
        <name>FAD</name>
        <dbReference type="ChEBI" id="CHEBI:57692"/>
    </ligand>
</feature>
<comment type="caution">
    <text evidence="17">The sequence shown here is derived from an EMBL/GenBank/DDBJ whole genome shotgun (WGS) entry which is preliminary data.</text>
</comment>
<dbReference type="FunFam" id="2.40.30.10:FF:000032">
    <property type="entry name" value="NADH-cytochrome b5 reductase"/>
    <property type="match status" value="1"/>
</dbReference>
<dbReference type="Pfam" id="PF00175">
    <property type="entry name" value="NAD_binding_1"/>
    <property type="match status" value="1"/>
</dbReference>
<keyword evidence="12" id="KW-0496">Mitochondrion</keyword>
<keyword evidence="10" id="KW-0560">Oxidoreductase</keyword>
<evidence type="ECO:0000256" key="1">
    <source>
        <dbReference type="ARBA" id="ARBA00001974"/>
    </source>
</evidence>
<evidence type="ECO:0000256" key="3">
    <source>
        <dbReference type="ARBA" id="ARBA00006105"/>
    </source>
</evidence>
<evidence type="ECO:0000313" key="17">
    <source>
        <dbReference type="EMBL" id="KZM24496.1"/>
    </source>
</evidence>
<evidence type="ECO:0000256" key="14">
    <source>
        <dbReference type="ARBA" id="ARBA00047682"/>
    </source>
</evidence>
<comment type="subcellular location">
    <subcellularLocation>
        <location evidence="2">Mitochondrion outer membrane</location>
    </subcellularLocation>
</comment>
<dbReference type="GO" id="GO:0090524">
    <property type="term" value="F:cytochrome-b5 reductase activity, acting on NADH"/>
    <property type="evidence" value="ECO:0007669"/>
    <property type="project" value="UniProtKB-EC"/>
</dbReference>
<name>A0A163FQP3_DIDRA</name>
<evidence type="ECO:0000256" key="8">
    <source>
        <dbReference type="ARBA" id="ARBA00022827"/>
    </source>
</evidence>
<keyword evidence="11" id="KW-0520">NAD</keyword>
<dbReference type="EMBL" id="JYNV01000156">
    <property type="protein sequence ID" value="KZM24496.1"/>
    <property type="molecule type" value="Genomic_DNA"/>
</dbReference>
<dbReference type="InterPro" id="IPR001834">
    <property type="entry name" value="CBR-like"/>
</dbReference>
<comment type="similarity">
    <text evidence="3">Belongs to the flavoprotein pyridine nucleotide cytochrome reductase family.</text>
</comment>
<evidence type="ECO:0000256" key="13">
    <source>
        <dbReference type="ARBA" id="ARBA00023136"/>
    </source>
</evidence>
<feature type="binding site" evidence="15">
    <location>
        <position position="103"/>
    </location>
    <ligand>
        <name>FAD</name>
        <dbReference type="ChEBI" id="CHEBI:57692"/>
    </ligand>
</feature>
<protein>
    <recommendedName>
        <fullName evidence="4">cytochrome-b5 reductase</fullName>
        <ecNumber evidence="4">1.6.2.2</ecNumber>
    </recommendedName>
</protein>
<keyword evidence="13" id="KW-0472">Membrane</keyword>
<keyword evidence="5 15" id="KW-0285">Flavoprotein</keyword>
<keyword evidence="9" id="KW-1133">Transmembrane helix</keyword>
<evidence type="ECO:0000256" key="10">
    <source>
        <dbReference type="ARBA" id="ARBA00023002"/>
    </source>
</evidence>
<feature type="binding site" evidence="15">
    <location>
        <position position="129"/>
    </location>
    <ligand>
        <name>FAD</name>
        <dbReference type="ChEBI" id="CHEBI:57692"/>
    </ligand>
</feature>
<dbReference type="Proteomes" id="UP000076837">
    <property type="component" value="Unassembled WGS sequence"/>
</dbReference>
<evidence type="ECO:0000256" key="7">
    <source>
        <dbReference type="ARBA" id="ARBA00022787"/>
    </source>
</evidence>
<dbReference type="Gene3D" id="2.40.30.10">
    <property type="entry name" value="Translation factors"/>
    <property type="match status" value="1"/>
</dbReference>
<sequence length="241" mass="26503">MLATPLRYVQPTTVLGGLAIGGASYAFTRTIHAESESPAAARVFSRGPAMVSLPLESSEQVNHNTKLLRFKLPNPTNVSGLPLTSAVLTASWPKGRLLPVARPYTPVSASDEPGKLELLVKQYPNGKQSTHLHSLQPGDTLLFAAALPGRFGHHPGLPACERDFEEPQDETIIALVYAANTDEDVLLRKEFDELQRDFPVRFRVVYATNLFPFLGQTRLVRNVNFLDQLEIEHGSSIKPPE</sequence>
<dbReference type="PANTHER" id="PTHR19370">
    <property type="entry name" value="NADH-CYTOCHROME B5 REDUCTASE"/>
    <property type="match status" value="1"/>
</dbReference>
<accession>A0A163FQP3</accession>
<evidence type="ECO:0000256" key="15">
    <source>
        <dbReference type="PIRSR" id="PIRSR601834-1"/>
    </source>
</evidence>
<feature type="binding site" evidence="15">
    <location>
        <position position="104"/>
    </location>
    <ligand>
        <name>FAD</name>
        <dbReference type="ChEBI" id="CHEBI:57692"/>
    </ligand>
</feature>
<dbReference type="AlphaFoldDB" id="A0A163FQP3"/>
<keyword evidence="6" id="KW-0812">Transmembrane</keyword>
<evidence type="ECO:0000256" key="4">
    <source>
        <dbReference type="ARBA" id="ARBA00012011"/>
    </source>
</evidence>
<dbReference type="Gene3D" id="3.40.50.80">
    <property type="entry name" value="Nucleotide-binding domain of ferredoxin-NADP reductase (FNR) module"/>
    <property type="match status" value="1"/>
</dbReference>
<keyword evidence="18" id="KW-1185">Reference proteome</keyword>
<organism evidence="17 18">
    <name type="scientific">Didymella rabiei</name>
    <name type="common">Chickpea ascochyta blight fungus</name>
    <name type="synonym">Mycosphaerella rabiei</name>
    <dbReference type="NCBI Taxonomy" id="5454"/>
    <lineage>
        <taxon>Eukaryota</taxon>
        <taxon>Fungi</taxon>
        <taxon>Dikarya</taxon>
        <taxon>Ascomycota</taxon>
        <taxon>Pezizomycotina</taxon>
        <taxon>Dothideomycetes</taxon>
        <taxon>Pleosporomycetidae</taxon>
        <taxon>Pleosporales</taxon>
        <taxon>Pleosporineae</taxon>
        <taxon>Didymellaceae</taxon>
        <taxon>Ascochyta</taxon>
    </lineage>
</organism>
<feature type="binding site" evidence="15">
    <location>
        <position position="127"/>
    </location>
    <ligand>
        <name>FAD</name>
        <dbReference type="ChEBI" id="CHEBI:57692"/>
    </ligand>
</feature>
<dbReference type="PROSITE" id="PS51384">
    <property type="entry name" value="FAD_FR"/>
    <property type="match status" value="1"/>
</dbReference>
<dbReference type="GO" id="GO:0006696">
    <property type="term" value="P:ergosterol biosynthetic process"/>
    <property type="evidence" value="ECO:0007669"/>
    <property type="project" value="TreeGrafter"/>
</dbReference>
<dbReference type="SUPFAM" id="SSF52343">
    <property type="entry name" value="Ferredoxin reductase-like, C-terminal NADP-linked domain"/>
    <property type="match status" value="1"/>
</dbReference>
<feature type="domain" description="FAD-binding FR-type" evidence="16">
    <location>
        <begin position="48"/>
        <end position="157"/>
    </location>
</feature>
<comment type="cofactor">
    <cofactor evidence="1 15">
        <name>FAD</name>
        <dbReference type="ChEBI" id="CHEBI:57692"/>
    </cofactor>
</comment>
<dbReference type="Pfam" id="PF00970">
    <property type="entry name" value="FAD_binding_6"/>
    <property type="match status" value="1"/>
</dbReference>
<evidence type="ECO:0000313" key="18">
    <source>
        <dbReference type="Proteomes" id="UP000076837"/>
    </source>
</evidence>
<keyword evidence="8 15" id="KW-0274">FAD</keyword>
<comment type="catalytic activity">
    <reaction evidence="14">
        <text>2 Fe(III)-[cytochrome b5] + NADH = 2 Fe(II)-[cytochrome b5] + NAD(+) + H(+)</text>
        <dbReference type="Rhea" id="RHEA:46680"/>
        <dbReference type="Rhea" id="RHEA-COMP:10438"/>
        <dbReference type="Rhea" id="RHEA-COMP:10439"/>
        <dbReference type="ChEBI" id="CHEBI:15378"/>
        <dbReference type="ChEBI" id="CHEBI:29033"/>
        <dbReference type="ChEBI" id="CHEBI:29034"/>
        <dbReference type="ChEBI" id="CHEBI:57540"/>
        <dbReference type="ChEBI" id="CHEBI:57945"/>
        <dbReference type="EC" id="1.6.2.2"/>
    </reaction>
</comment>
<dbReference type="InterPro" id="IPR017927">
    <property type="entry name" value="FAD-bd_FR_type"/>
</dbReference>
<dbReference type="InterPro" id="IPR008333">
    <property type="entry name" value="Cbr1-like_FAD-bd_dom"/>
</dbReference>
<dbReference type="PANTHER" id="PTHR19370:SF101">
    <property type="entry name" value="NADH-CYTOCHROME B5 REDUCTASE"/>
    <property type="match status" value="1"/>
</dbReference>
<evidence type="ECO:0000256" key="11">
    <source>
        <dbReference type="ARBA" id="ARBA00023027"/>
    </source>
</evidence>
<dbReference type="CDD" id="cd06183">
    <property type="entry name" value="cyt_b5_reduct_like"/>
    <property type="match status" value="1"/>
</dbReference>
<dbReference type="GO" id="GO:0005741">
    <property type="term" value="C:mitochondrial outer membrane"/>
    <property type="evidence" value="ECO:0007669"/>
    <property type="project" value="UniProtKB-SubCell"/>
</dbReference>
<feature type="binding site" evidence="15">
    <location>
        <position position="102"/>
    </location>
    <ligand>
        <name>FAD</name>
        <dbReference type="ChEBI" id="CHEBI:57692"/>
    </ligand>
</feature>
<reference evidence="17 18" key="1">
    <citation type="journal article" date="2016" name="Sci. Rep.">
        <title>Draft genome sequencing and secretome analysis of fungal phytopathogen Ascochyta rabiei provides insight into the necrotrophic effector repertoire.</title>
        <authorList>
            <person name="Verma S."/>
            <person name="Gazara R.K."/>
            <person name="Nizam S."/>
            <person name="Parween S."/>
            <person name="Chattopadhyay D."/>
            <person name="Verma P.K."/>
        </authorList>
    </citation>
    <scope>NUCLEOTIDE SEQUENCE [LARGE SCALE GENOMIC DNA]</scope>
    <source>
        <strain evidence="17 18">ArDII</strain>
    </source>
</reference>
<feature type="binding site" evidence="15">
    <location>
        <position position="119"/>
    </location>
    <ligand>
        <name>FAD</name>
        <dbReference type="ChEBI" id="CHEBI:57692"/>
    </ligand>
</feature>
<keyword evidence="7" id="KW-1000">Mitochondrion outer membrane</keyword>
<dbReference type="SUPFAM" id="SSF63380">
    <property type="entry name" value="Riboflavin synthase domain-like"/>
    <property type="match status" value="1"/>
</dbReference>
<dbReference type="EC" id="1.6.2.2" evidence="4"/>
<gene>
    <name evidence="17" type="ORF">ST47_g4363</name>
</gene>
<evidence type="ECO:0000256" key="5">
    <source>
        <dbReference type="ARBA" id="ARBA00022630"/>
    </source>
</evidence>
<evidence type="ECO:0000256" key="2">
    <source>
        <dbReference type="ARBA" id="ARBA00004294"/>
    </source>
</evidence>
<dbReference type="InterPro" id="IPR039261">
    <property type="entry name" value="FNR_nucleotide-bd"/>
</dbReference>
<proteinExistence type="inferred from homology"/>
<evidence type="ECO:0000256" key="9">
    <source>
        <dbReference type="ARBA" id="ARBA00022989"/>
    </source>
</evidence>
<dbReference type="STRING" id="5454.A0A163FQP3"/>
<evidence type="ECO:0000256" key="6">
    <source>
        <dbReference type="ARBA" id="ARBA00022692"/>
    </source>
</evidence>
<dbReference type="InterPro" id="IPR001433">
    <property type="entry name" value="OxRdtase_FAD/NAD-bd"/>
</dbReference>